<evidence type="ECO:0000313" key="2">
    <source>
        <dbReference type="EMBL" id="QLY30756.1"/>
    </source>
</evidence>
<feature type="region of interest" description="Disordered" evidence="1">
    <location>
        <begin position="346"/>
        <end position="415"/>
    </location>
</feature>
<feature type="compositionally biased region" description="Basic and acidic residues" evidence="1">
    <location>
        <begin position="602"/>
        <end position="622"/>
    </location>
</feature>
<feature type="compositionally biased region" description="Gly residues" evidence="1">
    <location>
        <begin position="574"/>
        <end position="585"/>
    </location>
</feature>
<sequence length="662" mass="67918">MIVVDESTIGLGAGDPSAWITIGGGPESTALWAGYGKHTALDVNVNSQISGRYNPDHDVDDILTEGKEGLTWFNLVRDRYKLTGRAAPADVPALTSANGMNELYYKQDGMHVDRLFGAGQRIEATLPRISQARDAHQQATQQLSGAWQGESGEGARTKLGKLSTWSDDAYEGLASLPGTIGGAVHGVKTCVQRKADAFKKLAGVHRINGVDMTNSDSGGEGINNRNSDDAASNNDDVSLIILYAARRGIGDDARERIKALAESGIFGPVTLPRYSTSLRGSETNSKGAVGPTVFDNAVQPLCERWRQEFCESAEGYFRAYSGLCKSTDTAVEQYLQVAIDALNEVGSMDQPPAPEGNPANPGYVSPGTTSPGGTSPGGTSPVDTTAAGVNPVVTAPTDGNPVTNNPNTGNPVTTNPSTANVSTVLSGLSSLLSKGAETVQSASTALQSLTTQNTTGATTTTGTGTTTNPVSFTLGGSTLSLAQTSAGALTATLTGADGKAQKYTLGIKDGLPYLTYDATSNTDGEDTETAPAATNSQETAAAGVSGSADTSTSSVSTSAASSSGMTMGTMPAMGGMGAAGGGGGSAEPEHRPSSIAPPKPLWDTKSDQKDEALRTPVGRDVDTGEMPFDITVEAPAAVEPVSRPAPAVRTDGVKIEIDMGGR</sequence>
<dbReference type="Proteomes" id="UP000515512">
    <property type="component" value="Chromosome"/>
</dbReference>
<name>A0A7D6VIF5_9NOCA</name>
<accession>A0A7D6VIF5</accession>
<evidence type="ECO:0000313" key="3">
    <source>
        <dbReference type="Proteomes" id="UP000515512"/>
    </source>
</evidence>
<reference evidence="2 3" key="1">
    <citation type="submission" date="2020-07" db="EMBL/GenBank/DDBJ databases">
        <authorList>
            <person name="Zhuang K."/>
            <person name="Ran Y."/>
        </authorList>
    </citation>
    <scope>NUCLEOTIDE SEQUENCE [LARGE SCALE GENOMIC DNA]</scope>
    <source>
        <strain evidence="2 3">WCH-YHL-001</strain>
    </source>
</reference>
<protein>
    <submittedName>
        <fullName evidence="2">Uncharacterized protein</fullName>
    </submittedName>
</protein>
<dbReference type="AlphaFoldDB" id="A0A7D6VIF5"/>
<proteinExistence type="predicted"/>
<dbReference type="KEGG" id="nhu:H0264_37655"/>
<feature type="compositionally biased region" description="Low complexity" evidence="1">
    <location>
        <begin position="396"/>
        <end position="415"/>
    </location>
</feature>
<organism evidence="2 3">
    <name type="scientific">Nocardia huaxiensis</name>
    <dbReference type="NCBI Taxonomy" id="2755382"/>
    <lineage>
        <taxon>Bacteria</taxon>
        <taxon>Bacillati</taxon>
        <taxon>Actinomycetota</taxon>
        <taxon>Actinomycetes</taxon>
        <taxon>Mycobacteriales</taxon>
        <taxon>Nocardiaceae</taxon>
        <taxon>Nocardia</taxon>
    </lineage>
</organism>
<evidence type="ECO:0000256" key="1">
    <source>
        <dbReference type="SAM" id="MobiDB-lite"/>
    </source>
</evidence>
<dbReference type="EMBL" id="CP059399">
    <property type="protein sequence ID" value="QLY30756.1"/>
    <property type="molecule type" value="Genomic_DNA"/>
</dbReference>
<feature type="compositionally biased region" description="Low complexity" evidence="1">
    <location>
        <begin position="539"/>
        <end position="573"/>
    </location>
</feature>
<feature type="region of interest" description="Disordered" evidence="1">
    <location>
        <begin position="518"/>
        <end position="626"/>
    </location>
</feature>
<feature type="compositionally biased region" description="Low complexity" evidence="1">
    <location>
        <begin position="356"/>
        <end position="381"/>
    </location>
</feature>
<dbReference type="RefSeq" id="WP_181581954.1">
    <property type="nucleotide sequence ID" value="NZ_CP059399.1"/>
</dbReference>
<keyword evidence="3" id="KW-1185">Reference proteome</keyword>
<gene>
    <name evidence="2" type="ORF">H0264_37655</name>
</gene>